<dbReference type="EMBL" id="LR215973">
    <property type="protein sequence ID" value="VFA97319.1"/>
    <property type="molecule type" value="Genomic_DNA"/>
</dbReference>
<proteinExistence type="predicted"/>
<name>A0A4U8VXY8_9NOCA</name>
<gene>
    <name evidence="1" type="ORF">NCTC10797_01082</name>
</gene>
<evidence type="ECO:0000313" key="2">
    <source>
        <dbReference type="Proteomes" id="UP000290439"/>
    </source>
</evidence>
<sequence>MSFLSSQLTDGVEVGGRFGDDHRPRHIVRVEANAAELLRQAHEYRR</sequence>
<dbReference type="AlphaFoldDB" id="A0A4U8VXY8"/>
<organism evidence="1 2">
    <name type="scientific">Nocardia cyriacigeorgica</name>
    <dbReference type="NCBI Taxonomy" id="135487"/>
    <lineage>
        <taxon>Bacteria</taxon>
        <taxon>Bacillati</taxon>
        <taxon>Actinomycetota</taxon>
        <taxon>Actinomycetes</taxon>
        <taxon>Mycobacteriales</taxon>
        <taxon>Nocardiaceae</taxon>
        <taxon>Nocardia</taxon>
    </lineage>
</organism>
<evidence type="ECO:0000313" key="1">
    <source>
        <dbReference type="EMBL" id="VFA97319.1"/>
    </source>
</evidence>
<dbReference type="Proteomes" id="UP000290439">
    <property type="component" value="Chromosome"/>
</dbReference>
<protein>
    <submittedName>
        <fullName evidence="1">Uncharacterized protein</fullName>
    </submittedName>
</protein>
<accession>A0A4U8VXY8</accession>
<reference evidence="1 2" key="1">
    <citation type="submission" date="2019-02" db="EMBL/GenBank/DDBJ databases">
        <authorList>
            <consortium name="Pathogen Informatics"/>
        </authorList>
    </citation>
    <scope>NUCLEOTIDE SEQUENCE [LARGE SCALE GENOMIC DNA]</scope>
    <source>
        <strain evidence="1 2">3012STDY6756504</strain>
    </source>
</reference>